<sequence length="201" mass="20368">MSVFIVSQRQPTSNGTSITVIAAASRRAHILIRQTDDDCSNECAAWNNEPSDCNNTIVNDAATCYNCFIKTGTSTQEDAQQNLNEFVQECDDEGTPVTNVTLTGNSAPSAGSGSTTPLPKSTSTPTHTSEAGEETSTTEAADETTTTDAPGDSASASASANSTDSASASATGSSGARVLKSGCTAGISVALAIISVFVVLG</sequence>
<feature type="compositionally biased region" description="Low complexity" evidence="1">
    <location>
        <begin position="112"/>
        <end position="175"/>
    </location>
</feature>
<evidence type="ECO:0000256" key="2">
    <source>
        <dbReference type="SAM" id="Phobius"/>
    </source>
</evidence>
<comment type="caution">
    <text evidence="3">The sequence shown here is derived from an EMBL/GenBank/DDBJ whole genome shotgun (WGS) entry which is preliminary data.</text>
</comment>
<evidence type="ECO:0000313" key="4">
    <source>
        <dbReference type="Proteomes" id="UP001221757"/>
    </source>
</evidence>
<keyword evidence="2" id="KW-0812">Transmembrane</keyword>
<dbReference type="Proteomes" id="UP001221757">
    <property type="component" value="Unassembled WGS sequence"/>
</dbReference>
<reference evidence="3" key="1">
    <citation type="submission" date="2023-03" db="EMBL/GenBank/DDBJ databases">
        <title>Massive genome expansion in bonnet fungi (Mycena s.s.) driven by repeated elements and novel gene families across ecological guilds.</title>
        <authorList>
            <consortium name="Lawrence Berkeley National Laboratory"/>
            <person name="Harder C.B."/>
            <person name="Miyauchi S."/>
            <person name="Viragh M."/>
            <person name="Kuo A."/>
            <person name="Thoen E."/>
            <person name="Andreopoulos B."/>
            <person name="Lu D."/>
            <person name="Skrede I."/>
            <person name="Drula E."/>
            <person name="Henrissat B."/>
            <person name="Morin E."/>
            <person name="Kohler A."/>
            <person name="Barry K."/>
            <person name="LaButti K."/>
            <person name="Morin E."/>
            <person name="Salamov A."/>
            <person name="Lipzen A."/>
            <person name="Mereny Z."/>
            <person name="Hegedus B."/>
            <person name="Baldrian P."/>
            <person name="Stursova M."/>
            <person name="Weitz H."/>
            <person name="Taylor A."/>
            <person name="Grigoriev I.V."/>
            <person name="Nagy L.G."/>
            <person name="Martin F."/>
            <person name="Kauserud H."/>
        </authorList>
    </citation>
    <scope>NUCLEOTIDE SEQUENCE</scope>
    <source>
        <strain evidence="3">CBHHK067</strain>
    </source>
</reference>
<gene>
    <name evidence="3" type="ORF">B0H17DRAFT_1139088</name>
</gene>
<protein>
    <submittedName>
        <fullName evidence="3">Uncharacterized protein</fullName>
    </submittedName>
</protein>
<feature type="compositionally biased region" description="Polar residues" evidence="1">
    <location>
        <begin position="96"/>
        <end position="111"/>
    </location>
</feature>
<dbReference type="EMBL" id="JARKIE010000129">
    <property type="protein sequence ID" value="KAJ7679668.1"/>
    <property type="molecule type" value="Genomic_DNA"/>
</dbReference>
<name>A0AAD7GDI6_MYCRO</name>
<evidence type="ECO:0000256" key="1">
    <source>
        <dbReference type="SAM" id="MobiDB-lite"/>
    </source>
</evidence>
<feature type="region of interest" description="Disordered" evidence="1">
    <location>
        <begin position="94"/>
        <end position="175"/>
    </location>
</feature>
<keyword evidence="2" id="KW-0472">Membrane</keyword>
<keyword evidence="4" id="KW-1185">Reference proteome</keyword>
<proteinExistence type="predicted"/>
<feature type="transmembrane region" description="Helical" evidence="2">
    <location>
        <begin position="182"/>
        <end position="200"/>
    </location>
</feature>
<keyword evidence="2" id="KW-1133">Transmembrane helix</keyword>
<accession>A0AAD7GDI6</accession>
<organism evidence="3 4">
    <name type="scientific">Mycena rosella</name>
    <name type="common">Pink bonnet</name>
    <name type="synonym">Agaricus rosellus</name>
    <dbReference type="NCBI Taxonomy" id="1033263"/>
    <lineage>
        <taxon>Eukaryota</taxon>
        <taxon>Fungi</taxon>
        <taxon>Dikarya</taxon>
        <taxon>Basidiomycota</taxon>
        <taxon>Agaricomycotina</taxon>
        <taxon>Agaricomycetes</taxon>
        <taxon>Agaricomycetidae</taxon>
        <taxon>Agaricales</taxon>
        <taxon>Marasmiineae</taxon>
        <taxon>Mycenaceae</taxon>
        <taxon>Mycena</taxon>
    </lineage>
</organism>
<evidence type="ECO:0000313" key="3">
    <source>
        <dbReference type="EMBL" id="KAJ7679668.1"/>
    </source>
</evidence>
<dbReference type="AlphaFoldDB" id="A0AAD7GDI6"/>